<reference evidence="2 3" key="1">
    <citation type="submission" date="2017-11" db="EMBL/GenBank/DDBJ databases">
        <title>Sphingomonas oleivorans sp. nov., isolated from oil-contaminated soil.</title>
        <authorList>
            <person name="Wang L."/>
            <person name="Chen L."/>
        </authorList>
    </citation>
    <scope>NUCLEOTIDE SEQUENCE [LARGE SCALE GENOMIC DNA]</scope>
    <source>
        <strain evidence="2 3">K101</strain>
    </source>
</reference>
<dbReference type="PANTHER" id="PTHR43000">
    <property type="entry name" value="DTDP-D-GLUCOSE 4,6-DEHYDRATASE-RELATED"/>
    <property type="match status" value="1"/>
</dbReference>
<dbReference type="InterPro" id="IPR013445">
    <property type="entry name" value="CDP_4_6_deHydtase"/>
</dbReference>
<dbReference type="InterPro" id="IPR016040">
    <property type="entry name" value="NAD(P)-bd_dom"/>
</dbReference>
<dbReference type="SUPFAM" id="SSF51735">
    <property type="entry name" value="NAD(P)-binding Rossmann-fold domains"/>
    <property type="match status" value="1"/>
</dbReference>
<dbReference type="Pfam" id="PF16363">
    <property type="entry name" value="GDP_Man_Dehyd"/>
    <property type="match status" value="1"/>
</dbReference>
<organism evidence="2 3">
    <name type="scientific">Edaphosphingomonas fennica</name>
    <dbReference type="NCBI Taxonomy" id="114404"/>
    <lineage>
        <taxon>Bacteria</taxon>
        <taxon>Pseudomonadati</taxon>
        <taxon>Pseudomonadota</taxon>
        <taxon>Alphaproteobacteria</taxon>
        <taxon>Sphingomonadales</taxon>
        <taxon>Rhizorhabdaceae</taxon>
        <taxon>Edaphosphingomonas</taxon>
    </lineage>
</organism>
<evidence type="ECO:0000313" key="2">
    <source>
        <dbReference type="EMBL" id="PTD28020.1"/>
    </source>
</evidence>
<evidence type="ECO:0000313" key="3">
    <source>
        <dbReference type="Proteomes" id="UP000241206"/>
    </source>
</evidence>
<gene>
    <name evidence="2" type="primary">rfbG</name>
    <name evidence="2" type="ORF">CV103_00195</name>
</gene>
<dbReference type="Proteomes" id="UP000241206">
    <property type="component" value="Unassembled WGS sequence"/>
</dbReference>
<feature type="domain" description="NAD(P)-binding" evidence="1">
    <location>
        <begin position="20"/>
        <end position="329"/>
    </location>
</feature>
<keyword evidence="3" id="KW-1185">Reference proteome</keyword>
<dbReference type="RefSeq" id="WP_107393566.1">
    <property type="nucleotide sequence ID" value="NZ_PHHF01000001.1"/>
</dbReference>
<protein>
    <submittedName>
        <fullName evidence="2">CDP-glucose 4,6-dehydratase</fullName>
    </submittedName>
</protein>
<evidence type="ECO:0000259" key="1">
    <source>
        <dbReference type="Pfam" id="PF16363"/>
    </source>
</evidence>
<comment type="caution">
    <text evidence="2">The sequence shown here is derived from an EMBL/GenBank/DDBJ whole genome shotgun (WGS) entry which is preliminary data.</text>
</comment>
<dbReference type="EMBL" id="PHHF01000001">
    <property type="protein sequence ID" value="PTD28020.1"/>
    <property type="molecule type" value="Genomic_DNA"/>
</dbReference>
<name>A0A2T4I8D0_9SPHN</name>
<dbReference type="AlphaFoldDB" id="A0A2T4I8D0"/>
<dbReference type="Gene3D" id="3.90.25.10">
    <property type="entry name" value="UDP-galactose 4-epimerase, domain 1"/>
    <property type="match status" value="1"/>
</dbReference>
<dbReference type="Gene3D" id="3.40.50.720">
    <property type="entry name" value="NAD(P)-binding Rossmann-like Domain"/>
    <property type="match status" value="1"/>
</dbReference>
<sequence>MLVSEGNPGAGNPWAGRRVLVTGHSGFKGSWLALWLHALGAEVTGFALPAPTDPSLFEAARLAGLIRHVEGDVRDPAAVRRVVAEARPEMIFHLAAQPLVRLSYREPVETYATNVMGTVHVLEAARQAEGVAGIVCVTSDKCYENREWVWPYRESDPMGGHDPYSSSKGCAELVVSAYRNSFFSEGGPAVASVRAGNVIGGGDWAEDRLVPDLVRAFRQGAAPVIRSPEAVRPWQHVLEALGGYLMIAERLLAGEARFADAWNFGPADDDARPVSWIVDRMKAAWGDGASAAMPFSGARPHEAGLLRLDCSKARAALGWRPALALEDAIDWIVEWHRAVDDGHDPRAVTLAQIAEYRRRAGHGSAAGAQAAGTMAA</sequence>
<dbReference type="InterPro" id="IPR036291">
    <property type="entry name" value="NAD(P)-bd_dom_sf"/>
</dbReference>
<proteinExistence type="predicted"/>
<accession>A0A2T4I8D0</accession>
<dbReference type="CDD" id="cd05252">
    <property type="entry name" value="CDP_GD_SDR_e"/>
    <property type="match status" value="1"/>
</dbReference>
<dbReference type="NCBIfam" id="TIGR02622">
    <property type="entry name" value="CDP_4_6_dhtase"/>
    <property type="match status" value="1"/>
</dbReference>